<keyword evidence="2" id="KW-1185">Reference proteome</keyword>
<dbReference type="GeneID" id="114576326"/>
<dbReference type="OrthoDB" id="10539832at2759"/>
<evidence type="ECO:0000313" key="2">
    <source>
        <dbReference type="Proteomes" id="UP000887567"/>
    </source>
</evidence>
<dbReference type="KEGG" id="epa:114576326"/>
<organism evidence="1 2">
    <name type="scientific">Exaiptasia diaphana</name>
    <name type="common">Tropical sea anemone</name>
    <name type="synonym">Aiptasia pulchella</name>
    <dbReference type="NCBI Taxonomy" id="2652724"/>
    <lineage>
        <taxon>Eukaryota</taxon>
        <taxon>Metazoa</taxon>
        <taxon>Cnidaria</taxon>
        <taxon>Anthozoa</taxon>
        <taxon>Hexacorallia</taxon>
        <taxon>Actiniaria</taxon>
        <taxon>Aiptasiidae</taxon>
        <taxon>Exaiptasia</taxon>
    </lineage>
</organism>
<sequence length="308" mass="35170">MQTRVLDECTMPFVLDDAGRTTEERKKLVDLLLDIFNGGGIANCNRVSKSTTSPIITMNDWILADLYIDRAVISRATLIPFVKVTRNPVDIQGGFEKELDEAMKNASQSIGQLIKFGEELRHSENYFQTDLVPFLQQMISDDRLLQTYGISLFAAEKVLEFAEYPEETTNLRKYFREVICPFGILPYQAGEECCGTNHLMFLEQALQVLSEWSPEKVKTILISNSNWKNKQDMVPAIAIRLKECLDELAKGQYKHLPESVIRKGIREFDLGATTNTSQWFLKRDATCGYTVQYKDETANDETRKSSKH</sequence>
<dbReference type="EnsemblMetazoa" id="XM_028662767.1">
    <property type="protein sequence ID" value="XP_028518568.1"/>
    <property type="gene ID" value="LOC114576326"/>
</dbReference>
<dbReference type="RefSeq" id="XP_028518568.1">
    <property type="nucleotide sequence ID" value="XM_028662767.1"/>
</dbReference>
<evidence type="ECO:0000313" key="1">
    <source>
        <dbReference type="EnsemblMetazoa" id="XP_028518568.1"/>
    </source>
</evidence>
<proteinExistence type="predicted"/>
<accession>A0A913YU32</accession>
<dbReference type="Proteomes" id="UP000887567">
    <property type="component" value="Unplaced"/>
</dbReference>
<name>A0A913YU32_EXADI</name>
<protein>
    <submittedName>
        <fullName evidence="1">Uncharacterized protein</fullName>
    </submittedName>
</protein>
<reference evidence="1" key="1">
    <citation type="submission" date="2022-11" db="UniProtKB">
        <authorList>
            <consortium name="EnsemblMetazoa"/>
        </authorList>
    </citation>
    <scope>IDENTIFICATION</scope>
</reference>
<dbReference type="AlphaFoldDB" id="A0A913YU32"/>